<feature type="transmembrane region" description="Helical" evidence="8">
    <location>
        <begin position="168"/>
        <end position="193"/>
    </location>
</feature>
<keyword evidence="7" id="KW-0902">Two-component regulatory system</keyword>
<dbReference type="InterPro" id="IPR036097">
    <property type="entry name" value="HisK_dim/P_sf"/>
</dbReference>
<comment type="subcellular location">
    <subcellularLocation>
        <location evidence="2">Membrane</location>
    </subcellularLocation>
</comment>
<dbReference type="PROSITE" id="PS50109">
    <property type="entry name" value="HIS_KIN"/>
    <property type="match status" value="1"/>
</dbReference>
<evidence type="ECO:0000256" key="4">
    <source>
        <dbReference type="ARBA" id="ARBA00022553"/>
    </source>
</evidence>
<feature type="domain" description="Histidine kinase" evidence="9">
    <location>
        <begin position="213"/>
        <end position="430"/>
    </location>
</feature>
<dbReference type="FunFam" id="3.30.565.10:FF:000006">
    <property type="entry name" value="Sensor histidine kinase WalK"/>
    <property type="match status" value="1"/>
</dbReference>
<comment type="caution">
    <text evidence="10">The sequence shown here is derived from an EMBL/GenBank/DDBJ whole genome shotgun (WGS) entry which is preliminary data.</text>
</comment>
<dbReference type="InterPro" id="IPR005467">
    <property type="entry name" value="His_kinase_dom"/>
</dbReference>
<dbReference type="PANTHER" id="PTHR45453:SF1">
    <property type="entry name" value="PHOSPHATE REGULON SENSOR PROTEIN PHOR"/>
    <property type="match status" value="1"/>
</dbReference>
<dbReference type="Proteomes" id="UP000287239">
    <property type="component" value="Unassembled WGS sequence"/>
</dbReference>
<keyword evidence="6 10" id="KW-0418">Kinase</keyword>
<dbReference type="SMART" id="SM00388">
    <property type="entry name" value="HisKA"/>
    <property type="match status" value="1"/>
</dbReference>
<comment type="catalytic activity">
    <reaction evidence="1">
        <text>ATP + protein L-histidine = ADP + protein N-phospho-L-histidine.</text>
        <dbReference type="EC" id="2.7.13.3"/>
    </reaction>
</comment>
<dbReference type="PANTHER" id="PTHR45453">
    <property type="entry name" value="PHOSPHATE REGULON SENSOR PROTEIN PHOR"/>
    <property type="match status" value="1"/>
</dbReference>
<keyword evidence="11" id="KW-1185">Reference proteome</keyword>
<dbReference type="GeneID" id="98566952"/>
<gene>
    <name evidence="10" type="ORF">CBF35_01105</name>
</gene>
<dbReference type="EC" id="2.7.13.3" evidence="3"/>
<evidence type="ECO:0000256" key="2">
    <source>
        <dbReference type="ARBA" id="ARBA00004370"/>
    </source>
</evidence>
<dbReference type="Gene3D" id="3.30.565.10">
    <property type="entry name" value="Histidine kinase-like ATPase, C-terminal domain"/>
    <property type="match status" value="1"/>
</dbReference>
<dbReference type="EMBL" id="NGJU01000001">
    <property type="protein sequence ID" value="RST97921.1"/>
    <property type="molecule type" value="Genomic_DNA"/>
</dbReference>
<dbReference type="SUPFAM" id="SSF55874">
    <property type="entry name" value="ATPase domain of HSP90 chaperone/DNA topoisomerase II/histidine kinase"/>
    <property type="match status" value="1"/>
</dbReference>
<reference evidence="10 11" key="1">
    <citation type="submission" date="2017-05" db="EMBL/GenBank/DDBJ databases">
        <title>Vagococcus spp. assemblies.</title>
        <authorList>
            <person name="Gulvik C.A."/>
        </authorList>
    </citation>
    <scope>NUCLEOTIDE SEQUENCE [LARGE SCALE GENOMIC DNA]</scope>
    <source>
        <strain evidence="10 11">NCFB 2777</strain>
    </source>
</reference>
<dbReference type="AlphaFoldDB" id="A0A429ZVX6"/>
<dbReference type="InterPro" id="IPR036890">
    <property type="entry name" value="HATPase_C_sf"/>
</dbReference>
<keyword evidence="8" id="KW-0812">Transmembrane</keyword>
<proteinExistence type="predicted"/>
<dbReference type="SUPFAM" id="SSF47384">
    <property type="entry name" value="Homodimeric domain of signal transducing histidine kinase"/>
    <property type="match status" value="1"/>
</dbReference>
<evidence type="ECO:0000256" key="5">
    <source>
        <dbReference type="ARBA" id="ARBA00022679"/>
    </source>
</evidence>
<keyword evidence="8" id="KW-1133">Transmembrane helix</keyword>
<dbReference type="GO" id="GO:0005886">
    <property type="term" value="C:plasma membrane"/>
    <property type="evidence" value="ECO:0007669"/>
    <property type="project" value="TreeGrafter"/>
</dbReference>
<dbReference type="InterPro" id="IPR050351">
    <property type="entry name" value="BphY/WalK/GraS-like"/>
</dbReference>
<evidence type="ECO:0000256" key="8">
    <source>
        <dbReference type="SAM" id="Phobius"/>
    </source>
</evidence>
<dbReference type="Pfam" id="PF02518">
    <property type="entry name" value="HATPase_c"/>
    <property type="match status" value="1"/>
</dbReference>
<accession>A0A429ZVX6</accession>
<dbReference type="GO" id="GO:0016036">
    <property type="term" value="P:cellular response to phosphate starvation"/>
    <property type="evidence" value="ECO:0007669"/>
    <property type="project" value="TreeGrafter"/>
</dbReference>
<evidence type="ECO:0000259" key="9">
    <source>
        <dbReference type="PROSITE" id="PS50109"/>
    </source>
</evidence>
<sequence>MKQEFKQQRSLFVRNIFAFGIIFLLLGLIVTQVLTISLYKNVDEELIRMVSDDQFIVKELEHTTDEGPPRNFKKDDFGPMQPNSFKTQIILWSKDGQILNQKALGDRFYEFSTLELQTTTEEKIIPLILSDSNSNKLNFRSVTKSVNYEDVAYVQFLSNTNQTEDTMAFFRIVLIICMIIFWIISIFVSYFLAKLNMKPIMASWKKQQEFVENSSHELRTPLTIIQAKLEKLFTQPTHTILEESEDIALALNEVRRLSQLTKDLLLLARSDSNELVIDKQSINSHDFLTTIIAPYQEIAASQNKVLSLKELGQHDLIIDTKLLTQLIIILIDNALKYSKETDQILITSQFKEKKWLLSVADTGIGLKDDNKGLIFQRFYREDQARQRKTGGYGLGLSIAKWIVESHGGKISVTDNQPTGTIFNVSIPMTD</sequence>
<keyword evidence="4" id="KW-0597">Phosphoprotein</keyword>
<dbReference type="PRINTS" id="PR00344">
    <property type="entry name" value="BCTRLSENSOR"/>
</dbReference>
<dbReference type="CDD" id="cd00075">
    <property type="entry name" value="HATPase"/>
    <property type="match status" value="1"/>
</dbReference>
<dbReference type="InterPro" id="IPR003661">
    <property type="entry name" value="HisK_dim/P_dom"/>
</dbReference>
<evidence type="ECO:0000256" key="1">
    <source>
        <dbReference type="ARBA" id="ARBA00000085"/>
    </source>
</evidence>
<feature type="transmembrane region" description="Helical" evidence="8">
    <location>
        <begin position="12"/>
        <end position="39"/>
    </location>
</feature>
<dbReference type="InterPro" id="IPR003594">
    <property type="entry name" value="HATPase_dom"/>
</dbReference>
<organism evidence="10 11">
    <name type="scientific">Vagococcus salmoninarum</name>
    <dbReference type="NCBI Taxonomy" id="2739"/>
    <lineage>
        <taxon>Bacteria</taxon>
        <taxon>Bacillati</taxon>
        <taxon>Bacillota</taxon>
        <taxon>Bacilli</taxon>
        <taxon>Lactobacillales</taxon>
        <taxon>Enterococcaceae</taxon>
        <taxon>Vagococcus</taxon>
    </lineage>
</organism>
<keyword evidence="8" id="KW-0472">Membrane</keyword>
<evidence type="ECO:0000256" key="7">
    <source>
        <dbReference type="ARBA" id="ARBA00023012"/>
    </source>
</evidence>
<evidence type="ECO:0000256" key="6">
    <source>
        <dbReference type="ARBA" id="ARBA00022777"/>
    </source>
</evidence>
<dbReference type="OrthoDB" id="9813151at2"/>
<name>A0A429ZVX6_9ENTE</name>
<dbReference type="CDD" id="cd00082">
    <property type="entry name" value="HisKA"/>
    <property type="match status" value="1"/>
</dbReference>
<evidence type="ECO:0000313" key="11">
    <source>
        <dbReference type="Proteomes" id="UP000287239"/>
    </source>
</evidence>
<protein>
    <recommendedName>
        <fullName evidence="3">histidine kinase</fullName>
        <ecNumber evidence="3">2.7.13.3</ecNumber>
    </recommendedName>
</protein>
<dbReference type="InterPro" id="IPR004358">
    <property type="entry name" value="Sig_transdc_His_kin-like_C"/>
</dbReference>
<dbReference type="GO" id="GO:0000155">
    <property type="term" value="F:phosphorelay sensor kinase activity"/>
    <property type="evidence" value="ECO:0007669"/>
    <property type="project" value="InterPro"/>
</dbReference>
<dbReference type="Gene3D" id="1.10.287.130">
    <property type="match status" value="1"/>
</dbReference>
<dbReference type="GO" id="GO:0004721">
    <property type="term" value="F:phosphoprotein phosphatase activity"/>
    <property type="evidence" value="ECO:0007669"/>
    <property type="project" value="TreeGrafter"/>
</dbReference>
<evidence type="ECO:0000313" key="10">
    <source>
        <dbReference type="EMBL" id="RST97921.1"/>
    </source>
</evidence>
<dbReference type="SMART" id="SM00387">
    <property type="entry name" value="HATPase_c"/>
    <property type="match status" value="1"/>
</dbReference>
<evidence type="ECO:0000256" key="3">
    <source>
        <dbReference type="ARBA" id="ARBA00012438"/>
    </source>
</evidence>
<keyword evidence="5" id="KW-0808">Transferase</keyword>
<dbReference type="Pfam" id="PF00512">
    <property type="entry name" value="HisKA"/>
    <property type="match status" value="1"/>
</dbReference>
<dbReference type="RefSeq" id="WP_126778045.1">
    <property type="nucleotide sequence ID" value="NZ_NGJU01000001.1"/>
</dbReference>